<proteinExistence type="predicted"/>
<protein>
    <submittedName>
        <fullName evidence="3">Uncharacterized protein</fullName>
    </submittedName>
</protein>
<sequence>MAPRMLVVFLVALIVVSVLPSPSEQRPTSGAPPPPQASRGQHEASLGPQIQWRRQASESEWAHKASTTTDDFLSWLHYHIGKLRGILNI</sequence>
<accession>A0ABD3BDG5</accession>
<dbReference type="EMBL" id="JAVIJP010000100">
    <property type="protein sequence ID" value="KAL3615299.1"/>
    <property type="molecule type" value="Genomic_DNA"/>
</dbReference>
<evidence type="ECO:0000256" key="1">
    <source>
        <dbReference type="SAM" id="MobiDB-lite"/>
    </source>
</evidence>
<feature type="chain" id="PRO_5044828160" evidence="2">
    <location>
        <begin position="21"/>
        <end position="89"/>
    </location>
</feature>
<feature type="signal peptide" evidence="2">
    <location>
        <begin position="1"/>
        <end position="20"/>
    </location>
</feature>
<evidence type="ECO:0000313" key="4">
    <source>
        <dbReference type="Proteomes" id="UP001632038"/>
    </source>
</evidence>
<organism evidence="3 4">
    <name type="scientific">Castilleja foliolosa</name>
    <dbReference type="NCBI Taxonomy" id="1961234"/>
    <lineage>
        <taxon>Eukaryota</taxon>
        <taxon>Viridiplantae</taxon>
        <taxon>Streptophyta</taxon>
        <taxon>Embryophyta</taxon>
        <taxon>Tracheophyta</taxon>
        <taxon>Spermatophyta</taxon>
        <taxon>Magnoliopsida</taxon>
        <taxon>eudicotyledons</taxon>
        <taxon>Gunneridae</taxon>
        <taxon>Pentapetalae</taxon>
        <taxon>asterids</taxon>
        <taxon>lamiids</taxon>
        <taxon>Lamiales</taxon>
        <taxon>Orobanchaceae</taxon>
        <taxon>Pedicularideae</taxon>
        <taxon>Castillejinae</taxon>
        <taxon>Castilleja</taxon>
    </lineage>
</organism>
<feature type="region of interest" description="Disordered" evidence="1">
    <location>
        <begin position="21"/>
        <end position="49"/>
    </location>
</feature>
<gene>
    <name evidence="3" type="ORF">CASFOL_040960</name>
</gene>
<evidence type="ECO:0000256" key="2">
    <source>
        <dbReference type="SAM" id="SignalP"/>
    </source>
</evidence>
<dbReference type="Proteomes" id="UP001632038">
    <property type="component" value="Unassembled WGS sequence"/>
</dbReference>
<reference evidence="4" key="1">
    <citation type="journal article" date="2024" name="IScience">
        <title>Strigolactones Initiate the Formation of Haustorium-like Structures in Castilleja.</title>
        <authorList>
            <person name="Buerger M."/>
            <person name="Peterson D."/>
            <person name="Chory J."/>
        </authorList>
    </citation>
    <scope>NUCLEOTIDE SEQUENCE [LARGE SCALE GENOMIC DNA]</scope>
</reference>
<keyword evidence="2" id="KW-0732">Signal</keyword>
<evidence type="ECO:0000313" key="3">
    <source>
        <dbReference type="EMBL" id="KAL3615299.1"/>
    </source>
</evidence>
<comment type="caution">
    <text evidence="3">The sequence shown here is derived from an EMBL/GenBank/DDBJ whole genome shotgun (WGS) entry which is preliminary data.</text>
</comment>
<dbReference type="AlphaFoldDB" id="A0ABD3BDG5"/>
<keyword evidence="4" id="KW-1185">Reference proteome</keyword>
<name>A0ABD3BDG5_9LAMI</name>